<dbReference type="HOGENOM" id="CLU_2935024_0_0_11"/>
<evidence type="ECO:0000313" key="1">
    <source>
        <dbReference type="EMBL" id="ETA05649.1"/>
    </source>
</evidence>
<keyword evidence="2" id="KW-1185">Reference proteome</keyword>
<reference evidence="1 2" key="1">
    <citation type="journal article" date="2014" name="Genome Announc.">
        <title>Draft Genome Sequence of Gordonia alkanivorans Strain CGMCC6845, a Halotolerant Hydrocarbon-Degrading Bacterium.</title>
        <authorList>
            <person name="Wang X."/>
            <person name="Jin D."/>
            <person name="Zhou L."/>
            <person name="Wu L."/>
            <person name="An W."/>
            <person name="Zhao L."/>
        </authorList>
    </citation>
    <scope>NUCLEOTIDE SEQUENCE [LARGE SCALE GENOMIC DNA]</scope>
    <source>
        <strain evidence="1 2">CGMCC 6845</strain>
    </source>
</reference>
<comment type="caution">
    <text evidence="1">The sequence shown here is derived from an EMBL/GenBank/DDBJ whole genome shotgun (WGS) entry which is preliminary data.</text>
</comment>
<sequence>MTFAEATVQSKAWQHLKLTVEGITHFVCQAISGYLYEHMPPPVHGDPWEKFIRRDLETWD</sequence>
<accession>W9DBB5</accession>
<proteinExistence type="predicted"/>
<evidence type="ECO:0000313" key="2">
    <source>
        <dbReference type="Proteomes" id="UP000035035"/>
    </source>
</evidence>
<name>W9DBB5_9ACTN</name>
<dbReference type="EMBL" id="AYXO01000037">
    <property type="protein sequence ID" value="ETA05649.1"/>
    <property type="molecule type" value="Genomic_DNA"/>
</dbReference>
<protein>
    <submittedName>
        <fullName evidence="1">Uncharacterized protein</fullName>
    </submittedName>
</protein>
<gene>
    <name evidence="1" type="ORF">V525_17200</name>
</gene>
<dbReference type="Proteomes" id="UP000035035">
    <property type="component" value="Unassembled WGS sequence"/>
</dbReference>
<dbReference type="AlphaFoldDB" id="W9DBB5"/>
<organism evidence="1 2">
    <name type="scientific">Gordonia alkanivorans CGMCC 6845</name>
    <dbReference type="NCBI Taxonomy" id="1423140"/>
    <lineage>
        <taxon>Bacteria</taxon>
        <taxon>Bacillati</taxon>
        <taxon>Actinomycetota</taxon>
        <taxon>Actinomycetes</taxon>
        <taxon>Mycobacteriales</taxon>
        <taxon>Gordoniaceae</taxon>
        <taxon>Gordonia</taxon>
    </lineage>
</organism>